<organism evidence="1 2">
    <name type="scientific">Panagrolaimus sp. ES5</name>
    <dbReference type="NCBI Taxonomy" id="591445"/>
    <lineage>
        <taxon>Eukaryota</taxon>
        <taxon>Metazoa</taxon>
        <taxon>Ecdysozoa</taxon>
        <taxon>Nematoda</taxon>
        <taxon>Chromadorea</taxon>
        <taxon>Rhabditida</taxon>
        <taxon>Tylenchina</taxon>
        <taxon>Panagrolaimomorpha</taxon>
        <taxon>Panagrolaimoidea</taxon>
        <taxon>Panagrolaimidae</taxon>
        <taxon>Panagrolaimus</taxon>
    </lineage>
</organism>
<dbReference type="WBParaSite" id="ES5_v2.g640.t1">
    <property type="protein sequence ID" value="ES5_v2.g640.t1"/>
    <property type="gene ID" value="ES5_v2.g640"/>
</dbReference>
<evidence type="ECO:0000313" key="1">
    <source>
        <dbReference type="Proteomes" id="UP000887579"/>
    </source>
</evidence>
<protein>
    <submittedName>
        <fullName evidence="2">Uncharacterized protein</fullName>
    </submittedName>
</protein>
<name>A0AC34GPQ2_9BILA</name>
<dbReference type="Proteomes" id="UP000887579">
    <property type="component" value="Unplaced"/>
</dbReference>
<accession>A0AC34GPQ2</accession>
<sequence>QIVVGGSTTSEPLPETTISIAESSTEIPGIGLFTKIPVTTTGEIKETVETAATQRTIIPVVITKENENAAQTTEKNNDISTTIANLIIEKNDETTILPVVASDVTTNSDDKTTKFIAEAEVTEIPTETSSGVIARIIAHGSTVEPIVQETKLVTEILPTTISEIKVEETTIETQTFSTNLPKEIVVIPMSERIATSTDGGLQTTKSFAQNIDETTAENIQPSESTTIEAATISIAPLESAQSVAPIAPLGEGQILVGGITTVEPVPKTTTLQFEKVTSDGLPGTTLMTQNEATIIPVIVASFTNEGKVEEATTSAPTLQNNDATTIVAEIVPSSESTIIETATISIAPLENAQSEAPVGPLGEGQILIGGSTTSEPLEETPATIVQATELTTTVEVVTEISPVMSSTVAPSTDENIPVVIVGHQDTAQSTSIVSNEELSTSTSKIQVTTVVPNTDATTKIVLLEGITDAPVNIAVTGIPVETSTGIVAGIIERGSTVEPVDEVTQIITEDSRAVTSAAPVIVETSTIVELPFTTKQDSIAAIIPIEEGKTNAPETTINPSTAQNIDATTIIAQPSTFNVGDVTTITSTGETIQPSEATTIEIATMSVVNLENAQSAAPIAPLGEGQVISGGSTTVESASDSTIAVTAGIVTQIRIITVKDNEETTEAPSTVKQNIIPVVVPIDEGKTNAPETIINPSTAQNVDATTIASESIQPSESTTIETATISIAPLENAQSVAPIASLGEGQIVVGGSTTSEPLPETTVLLDENVSTIESDIVTEVPLTTMITEKATIVPIIVANEEKIGEATTSAPTLQNNDATTIFAEIVPSSGSTTIETATISIASLENAQSEAPIAPLGEGQIVVGGSTTSEPLQETTILKAEEHATSNAVTDVSATTILTEKATILPVIIPNEEKVVETTNVPLNAENLDATTIIAETSQVTEKSQIVVEEIQSTIGVTEIPVVTSTGIIAEIIAHGSTVGSITEKVDIVVADSSPTTSVPSTVIPETSTVQSKEETIVPVIIQGKENINEMTTIISPITVIAEENVATSTVRNLNAQNVESSTIVAETILPIESASTIAIAVTEIPITTTKGGEETTTISEASTEQPSTVKQNIVPVVVPIEEGKTNAPETTIIADVQTTINPSSTVQPVVIETATEIPIVVAEMQSTVSVTEIPIETSTGIIAGIVAHGSTLEPIITDIPQTTVSAETAATSVINNEFVPVVIIKDEKSTASPLTTNIVEDLIVTSTATILNAENIDATTTIAETIQPSEATTSKQDNIAVIIPIEGKTIAPETTVIASEQTTINPSTAQNIGDTTIIAEKIQPSEATTIETATISIAPLESAQSVAKNAPLGKGQIVVGGSTTSEPLPETTVLFDENVSTIESDVVTEVPVTTVITEKATIVPIIISNKGKVEESTTNILSTTIPTIAQNADATTIIAETIQPLAATSVETVQSVVSLDTSTTAEPLLETTVGSTLIPIVNVQDNLATSVVLQTTEVPIIAVKQSEETTESIDITTQASVQESTGAIVGIIAHGSTVEPIKEETTDKMVTEISQIVTTADTINVETSTTNDEASSTTNLKIIPVVVSDNKKANEETTVIPLTTVLKEESVSSTISVINAENVDVTVAETIQPSEATTIESATILVANLENAQSAAPIAPLGEEQFISGGSTTVEPKAKTTILQSEKVTSGIVTEVPVTTVLAEKEATIIPVIIPNEEKIVEATTSAPTLQNNGATTIVAEIVPSSESTTIETATISIAPLENSQSVAPIAPLSEGQIVVGGSLTVEPKDEITTIHSEVLSIVTEIPVTTIKAGEEITEIVEASTEQLPTVKQNIIPVIIPIEEGKTNAPETTINPSTAQNLDATTIIAETIQPSEAIIAEATTIVSLESDQSVASIAPLGEDQIIVGGSTTVEPKVESIVVESASTIPSLSEGVTEIPVTTVKIHEETTINARQETIVPVVLINAEAAKSTQTTLIPENVSTATPVAIIVSEGATTAAAETTMIISEPNVTQNPIVTSAGIIAEIIAHGKTSQPSEAATIETATISIAPLGEGQIVVGGSTTIQAGSETTVIHAESVSTKASEVVTEVPVTTVMTEKEATIIPVIVANEGKIVETTTNIAEAQTTINPITAHNFDVTTTVSETIVPVIIPNEEKIIEVPTEGLPTTANVVVVSSTAPTGETAQPSEYTTIEGATISIAPLENAQSIAPIAPLGEGQVVVGGSTTPVPLEENPTTMASIQVTSIVDIPVVTEKINEVAETESPILESTKSITAEENIDVTTIIAETVESKTVIPLTTPLTDNVNETVELIPVAVVGGEANIISATTENVVTTTETVPSTFEPEKITIATLIMPKKVENVETSSTVETIPVTSVPSETEVETQQTDKDIPEATTILSTSETSKPLVVIPLEVTENNTTTETSEIITSIQTTELPVTSESTIVVPVETVADGTVSSSTAASEVIITTIETATTELPVTSETSIPLVVVPGDNAEKVQDSSVTTSVQAEATTVATVLVTEIQSDQTTTTQSTGVPPHLKHIVGVVSKTDPSATTDYEYSDADDATTLSAKDAASTTFSPEAIAAAEATIAPEKTIIIVAAESSSSTTISPEAVKTIVLEEAENVNSESTTQVVVEKVTTEIPIVAVTSEVAAETTTKEAVIVAESTFSTTSKPEAETETETTSVAAESTTQVVVDKAETVPIAPIIIVPAEKTDHTFTTPESDITVPTTTKPELVEAVSDLIDIVQGKPKPKE</sequence>
<evidence type="ECO:0000313" key="2">
    <source>
        <dbReference type="WBParaSite" id="ES5_v2.g640.t1"/>
    </source>
</evidence>
<proteinExistence type="predicted"/>
<reference evidence="2" key="1">
    <citation type="submission" date="2022-11" db="UniProtKB">
        <authorList>
            <consortium name="WormBaseParasite"/>
        </authorList>
    </citation>
    <scope>IDENTIFICATION</scope>
</reference>